<dbReference type="OrthoDB" id="190835at2759"/>
<dbReference type="InterPro" id="IPR013783">
    <property type="entry name" value="Ig-like_fold"/>
</dbReference>
<dbReference type="SUPFAM" id="SSF48726">
    <property type="entry name" value="Immunoglobulin"/>
    <property type="match status" value="1"/>
</dbReference>
<feature type="domain" description="Ig-like" evidence="1">
    <location>
        <begin position="1"/>
        <end position="90"/>
    </location>
</feature>
<organism evidence="2 3">
    <name type="scientific">Psylliodes chrysocephalus</name>
    <dbReference type="NCBI Taxonomy" id="3402493"/>
    <lineage>
        <taxon>Eukaryota</taxon>
        <taxon>Metazoa</taxon>
        <taxon>Ecdysozoa</taxon>
        <taxon>Arthropoda</taxon>
        <taxon>Hexapoda</taxon>
        <taxon>Insecta</taxon>
        <taxon>Pterygota</taxon>
        <taxon>Neoptera</taxon>
        <taxon>Endopterygota</taxon>
        <taxon>Coleoptera</taxon>
        <taxon>Polyphaga</taxon>
        <taxon>Cucujiformia</taxon>
        <taxon>Chrysomeloidea</taxon>
        <taxon>Chrysomelidae</taxon>
        <taxon>Galerucinae</taxon>
        <taxon>Alticini</taxon>
        <taxon>Psylliodes</taxon>
    </lineage>
</organism>
<dbReference type="InterPro" id="IPR013106">
    <property type="entry name" value="Ig_V-set"/>
</dbReference>
<dbReference type="Pfam" id="PF07686">
    <property type="entry name" value="V-set"/>
    <property type="match status" value="1"/>
</dbReference>
<name>A0A9P0GHC4_9CUCU</name>
<keyword evidence="3" id="KW-1185">Reference proteome</keyword>
<dbReference type="PANTHER" id="PTHR23279">
    <property type="entry name" value="DEFECTIVE PROBOSCIS EXTENSION RESPONSE DPR -RELATED"/>
    <property type="match status" value="1"/>
</dbReference>
<dbReference type="GO" id="GO:0032589">
    <property type="term" value="C:neuron projection membrane"/>
    <property type="evidence" value="ECO:0007669"/>
    <property type="project" value="TreeGrafter"/>
</dbReference>
<dbReference type="InterPro" id="IPR007110">
    <property type="entry name" value="Ig-like_dom"/>
</dbReference>
<gene>
    <name evidence="2" type="ORF">PSYICH_LOCUS11261</name>
</gene>
<reference evidence="2" key="1">
    <citation type="submission" date="2022-01" db="EMBL/GenBank/DDBJ databases">
        <authorList>
            <person name="King R."/>
        </authorList>
    </citation>
    <scope>NUCLEOTIDE SEQUENCE</scope>
</reference>
<evidence type="ECO:0000313" key="2">
    <source>
        <dbReference type="EMBL" id="CAH1110826.1"/>
    </source>
</evidence>
<evidence type="ECO:0000313" key="3">
    <source>
        <dbReference type="Proteomes" id="UP001153636"/>
    </source>
</evidence>
<dbReference type="Proteomes" id="UP001153636">
    <property type="component" value="Chromosome 5"/>
</dbReference>
<dbReference type="PANTHER" id="PTHR23279:SF2">
    <property type="entry name" value="DEFECTIVE PROBOSCIS EXTENSION RESPONSE 19, ISOFORM A"/>
    <property type="match status" value="1"/>
</dbReference>
<dbReference type="Gene3D" id="2.60.40.10">
    <property type="entry name" value="Immunoglobulins"/>
    <property type="match status" value="1"/>
</dbReference>
<dbReference type="GO" id="GO:0050808">
    <property type="term" value="P:synapse organization"/>
    <property type="evidence" value="ECO:0007669"/>
    <property type="project" value="TreeGrafter"/>
</dbReference>
<dbReference type="PROSITE" id="PS50835">
    <property type="entry name" value="IG_LIKE"/>
    <property type="match status" value="1"/>
</dbReference>
<proteinExistence type="predicted"/>
<dbReference type="EMBL" id="OV651817">
    <property type="protein sequence ID" value="CAH1110826.1"/>
    <property type="molecule type" value="Genomic_DNA"/>
</dbReference>
<evidence type="ECO:0000259" key="1">
    <source>
        <dbReference type="PROSITE" id="PS50835"/>
    </source>
</evidence>
<accession>A0A9P0GHC4</accession>
<dbReference type="AlphaFoldDB" id="A0A9P0GHC4"/>
<sequence>MPSNQFMAYVHNDSETFKVSWIRKKDEPPTILTVGVGTYIADDRFFVEHARHLQNWGLVIKHVRPEDAGVYECQISTHPTTSIFLELTVTEAVGVNHRSSRSTYQSRFSSSFKMYLNTRYGSTSLCFLVPRPKND</sequence>
<dbReference type="InterPro" id="IPR037448">
    <property type="entry name" value="Zig-8"/>
</dbReference>
<dbReference type="InterPro" id="IPR036179">
    <property type="entry name" value="Ig-like_dom_sf"/>
</dbReference>
<protein>
    <recommendedName>
        <fullName evidence="1">Ig-like domain-containing protein</fullName>
    </recommendedName>
</protein>